<reference evidence="9" key="1">
    <citation type="journal article" date="2021" name="Nat. Commun.">
        <title>Genetic determinants of endophytism in the Arabidopsis root mycobiome.</title>
        <authorList>
            <person name="Mesny F."/>
            <person name="Miyauchi S."/>
            <person name="Thiergart T."/>
            <person name="Pickel B."/>
            <person name="Atanasova L."/>
            <person name="Karlsson M."/>
            <person name="Huettel B."/>
            <person name="Barry K.W."/>
            <person name="Haridas S."/>
            <person name="Chen C."/>
            <person name="Bauer D."/>
            <person name="Andreopoulos W."/>
            <person name="Pangilinan J."/>
            <person name="LaButti K."/>
            <person name="Riley R."/>
            <person name="Lipzen A."/>
            <person name="Clum A."/>
            <person name="Drula E."/>
            <person name="Henrissat B."/>
            <person name="Kohler A."/>
            <person name="Grigoriev I.V."/>
            <person name="Martin F.M."/>
            <person name="Hacquard S."/>
        </authorList>
    </citation>
    <scope>NUCLEOTIDE SEQUENCE</scope>
    <source>
        <strain evidence="9">MPI-CAGE-CH-0235</strain>
    </source>
</reference>
<keyword evidence="5 6" id="KW-0539">Nucleus</keyword>
<keyword evidence="3 6" id="KW-0819">tRNA processing</keyword>
<dbReference type="GO" id="GO:0043527">
    <property type="term" value="C:tRNA methyltransferase complex"/>
    <property type="evidence" value="ECO:0007669"/>
    <property type="project" value="TreeGrafter"/>
</dbReference>
<comment type="caution">
    <text evidence="9">The sequence shown here is derived from an EMBL/GenBank/DDBJ whole genome shotgun (WGS) entry which is preliminary data.</text>
</comment>
<sequence>MKIPYNRLHVHRDIVFAARGGKIHTFSLQDGRHISTWQHPDVEKVAKAIESNAKAEAEAAEKEHALAAHQVAGPTPEEDEPPAKKQKLASGAESEVQPEEPENDAAKPKSNGKKDKKKGKQGGENKRTVSRVPDRPVITHLTSDAEGKSLVAVTGHDKNIWVFDHDGEGNITQFSQRTMPKRPSAVVVGPDSQIICADKFGDVYALPLRGTTSVGPRVGTPQSTSSAPIKPAASALTVHSKRNLRALSEQQKRIELASRSKGDASDTKSDEPNFELTLLLGHVSMLTAMALAEAEGRRYIVTADRDEHIRVSRYLPQAYVIEGFCLGHKNFVSDMTIPVGKGQLLVSGGGDEELHVWDWKSGQLLSKTNVLSLAKEIAPETSKVAIVGLNSLVFPSEDGDVCYVLAICEGINAIFSWQVTDENTLNHPGIIQLPGKPLHLTIATAEGAPPKILTAVDPGAEGKAKSLHVFTLLQNEGRIAVDQDVTVHDTTLEAGEMEVPEAEVQSLLYNTESLRKQSAEADETGEAVEPVEEAQEDSSVMEE</sequence>
<dbReference type="HAMAP" id="MF_03056">
    <property type="entry name" value="TRM82"/>
    <property type="match status" value="1"/>
</dbReference>
<dbReference type="Gene3D" id="2.130.10.10">
    <property type="entry name" value="YVTN repeat-like/Quinoprotein amine dehydrogenase"/>
    <property type="match status" value="1"/>
</dbReference>
<dbReference type="InterPro" id="IPR015943">
    <property type="entry name" value="WD40/YVTN_repeat-like_dom_sf"/>
</dbReference>
<dbReference type="AlphaFoldDB" id="A0A8K0WYA6"/>
<keyword evidence="10" id="KW-1185">Reference proteome</keyword>
<evidence type="ECO:0000313" key="9">
    <source>
        <dbReference type="EMBL" id="KAH7329324.1"/>
    </source>
</evidence>
<dbReference type="GO" id="GO:0005634">
    <property type="term" value="C:nucleus"/>
    <property type="evidence" value="ECO:0007669"/>
    <property type="project" value="UniProtKB-SubCell"/>
</dbReference>
<evidence type="ECO:0000256" key="3">
    <source>
        <dbReference type="ARBA" id="ARBA00022694"/>
    </source>
</evidence>
<feature type="region of interest" description="Disordered" evidence="8">
    <location>
        <begin position="212"/>
        <end position="234"/>
    </location>
</feature>
<keyword evidence="2 6" id="KW-0853">WD repeat</keyword>
<dbReference type="UniPathway" id="UPA00989"/>
<organism evidence="9 10">
    <name type="scientific">Stachybotrys elegans</name>
    <dbReference type="NCBI Taxonomy" id="80388"/>
    <lineage>
        <taxon>Eukaryota</taxon>
        <taxon>Fungi</taxon>
        <taxon>Dikarya</taxon>
        <taxon>Ascomycota</taxon>
        <taxon>Pezizomycotina</taxon>
        <taxon>Sordariomycetes</taxon>
        <taxon>Hypocreomycetidae</taxon>
        <taxon>Hypocreales</taxon>
        <taxon>Stachybotryaceae</taxon>
        <taxon>Stachybotrys</taxon>
    </lineage>
</organism>
<feature type="compositionally biased region" description="Acidic residues" evidence="8">
    <location>
        <begin position="520"/>
        <end position="543"/>
    </location>
</feature>
<evidence type="ECO:0000256" key="2">
    <source>
        <dbReference type="ARBA" id="ARBA00022574"/>
    </source>
</evidence>
<name>A0A8K0WYA6_9HYPO</name>
<feature type="region of interest" description="Disordered" evidence="8">
    <location>
        <begin position="56"/>
        <end position="141"/>
    </location>
</feature>
<dbReference type="GO" id="GO:0106004">
    <property type="term" value="P:tRNA (guanine-N7)-methylation"/>
    <property type="evidence" value="ECO:0007669"/>
    <property type="project" value="UniProtKB-UniRule"/>
</dbReference>
<evidence type="ECO:0000256" key="6">
    <source>
        <dbReference type="HAMAP-Rule" id="MF_03056"/>
    </source>
</evidence>
<keyword evidence="4 6" id="KW-0677">Repeat</keyword>
<accession>A0A8K0WYA6</accession>
<evidence type="ECO:0000256" key="7">
    <source>
        <dbReference type="PROSITE-ProRule" id="PRU00221"/>
    </source>
</evidence>
<feature type="repeat" description="WD" evidence="7">
    <location>
        <begin position="325"/>
        <end position="367"/>
    </location>
</feature>
<feature type="region of interest" description="Disordered" evidence="8">
    <location>
        <begin position="513"/>
        <end position="543"/>
    </location>
</feature>
<gene>
    <name evidence="9" type="ORF">B0I35DRAFT_473939</name>
</gene>
<dbReference type="OrthoDB" id="339900at2759"/>
<feature type="compositionally biased region" description="Polar residues" evidence="8">
    <location>
        <begin position="212"/>
        <end position="227"/>
    </location>
</feature>
<dbReference type="SMART" id="SM00320">
    <property type="entry name" value="WD40"/>
    <property type="match status" value="3"/>
</dbReference>
<dbReference type="SUPFAM" id="SSF50978">
    <property type="entry name" value="WD40 repeat-like"/>
    <property type="match status" value="1"/>
</dbReference>
<evidence type="ECO:0000256" key="5">
    <source>
        <dbReference type="ARBA" id="ARBA00023242"/>
    </source>
</evidence>
<evidence type="ECO:0000256" key="8">
    <source>
        <dbReference type="SAM" id="MobiDB-lite"/>
    </source>
</evidence>
<comment type="similarity">
    <text evidence="6">Belongs to the WD repeat TRM82 family.</text>
</comment>
<protein>
    <recommendedName>
        <fullName evidence="11">Transfer RNA methyltransferase 82</fullName>
    </recommendedName>
</protein>
<comment type="pathway">
    <text evidence="6">tRNA modification; N(7)-methylguanine-tRNA biosynthesis.</text>
</comment>
<feature type="compositionally biased region" description="Basic residues" evidence="8">
    <location>
        <begin position="110"/>
        <end position="120"/>
    </location>
</feature>
<dbReference type="GO" id="GO:0005829">
    <property type="term" value="C:cytosol"/>
    <property type="evidence" value="ECO:0007669"/>
    <property type="project" value="TreeGrafter"/>
</dbReference>
<dbReference type="PROSITE" id="PS50082">
    <property type="entry name" value="WD_REPEATS_2"/>
    <property type="match status" value="1"/>
</dbReference>
<dbReference type="Proteomes" id="UP000813444">
    <property type="component" value="Unassembled WGS sequence"/>
</dbReference>
<dbReference type="InterPro" id="IPR001680">
    <property type="entry name" value="WD40_rpt"/>
</dbReference>
<evidence type="ECO:0000256" key="4">
    <source>
        <dbReference type="ARBA" id="ARBA00022737"/>
    </source>
</evidence>
<dbReference type="PANTHER" id="PTHR16288:SF0">
    <property type="entry name" value="TRNA (GUANINE-N(7)-)-METHYLTRANSFERASE NON-CATALYTIC SUBUNIT WDR4"/>
    <property type="match status" value="1"/>
</dbReference>
<evidence type="ECO:0008006" key="11">
    <source>
        <dbReference type="Google" id="ProtNLM"/>
    </source>
</evidence>
<dbReference type="EMBL" id="JAGPNK010000001">
    <property type="protein sequence ID" value="KAH7329324.1"/>
    <property type="molecule type" value="Genomic_DNA"/>
</dbReference>
<evidence type="ECO:0000256" key="1">
    <source>
        <dbReference type="ARBA" id="ARBA00004123"/>
    </source>
</evidence>
<proteinExistence type="inferred from homology"/>
<dbReference type="InterPro" id="IPR028884">
    <property type="entry name" value="Trm82"/>
</dbReference>
<dbReference type="PANTHER" id="PTHR16288">
    <property type="entry name" value="WD40 REPEAT PROTEIN 4"/>
    <property type="match status" value="1"/>
</dbReference>
<evidence type="ECO:0000313" key="10">
    <source>
        <dbReference type="Proteomes" id="UP000813444"/>
    </source>
</evidence>
<comment type="function">
    <text evidence="6">Required for the formation of N(7)-methylguanine at position 46 (m7G46) in tRNA. In the complex, it is required to stabilize and induce conformational changes of the catalytic subunit.</text>
</comment>
<dbReference type="InterPro" id="IPR036322">
    <property type="entry name" value="WD40_repeat_dom_sf"/>
</dbReference>
<comment type="subcellular location">
    <subcellularLocation>
        <location evidence="1 6">Nucleus</location>
    </subcellularLocation>
</comment>
<feature type="compositionally biased region" description="Basic and acidic residues" evidence="8">
    <location>
        <begin position="56"/>
        <end position="66"/>
    </location>
</feature>